<dbReference type="Proteomes" id="UP000284657">
    <property type="component" value="Unassembled WGS sequence"/>
</dbReference>
<dbReference type="Proteomes" id="UP000277300">
    <property type="component" value="Unassembled WGS sequence"/>
</dbReference>
<dbReference type="OrthoDB" id="128278at2759"/>
<proteinExistence type="predicted"/>
<evidence type="ECO:0000313" key="4">
    <source>
        <dbReference type="Proteomes" id="UP000284657"/>
    </source>
</evidence>
<dbReference type="EMBL" id="MBDO02000158">
    <property type="protein sequence ID" value="RLN61388.1"/>
    <property type="molecule type" value="Genomic_DNA"/>
</dbReference>
<evidence type="ECO:0000313" key="3">
    <source>
        <dbReference type="Proteomes" id="UP000277300"/>
    </source>
</evidence>
<sequence>MHGSFRVEYPSGVSLLSVQTNEFKVSNVQYARLKVLTDLELEATSILSLTAKYTNIAGGPLTVQTNDFIVTSSASNPVLVVSHTTGEIQSTGTLTLKKDDASIAHTGVTSLTVTTPKLVVDTANVDFPSRTVPVVFSGAIGFSGAVAFSGDSVTLSNAKLNIGNSSGSPTASAAACTFGDLRDGLFVQV</sequence>
<dbReference type="EMBL" id="MBAD02001999">
    <property type="protein sequence ID" value="RLN50610.1"/>
    <property type="molecule type" value="Genomic_DNA"/>
</dbReference>
<accession>A0A3F2RNX5</accession>
<organism evidence="2 3">
    <name type="scientific">Phytophthora kernoviae</name>
    <dbReference type="NCBI Taxonomy" id="325452"/>
    <lineage>
        <taxon>Eukaryota</taxon>
        <taxon>Sar</taxon>
        <taxon>Stramenopiles</taxon>
        <taxon>Oomycota</taxon>
        <taxon>Peronosporomycetes</taxon>
        <taxon>Peronosporales</taxon>
        <taxon>Peronosporaceae</taxon>
        <taxon>Phytophthora</taxon>
    </lineage>
</organism>
<evidence type="ECO:0000313" key="1">
    <source>
        <dbReference type="EMBL" id="RLN50610.1"/>
    </source>
</evidence>
<dbReference type="AlphaFoldDB" id="A0A3F2RNX5"/>
<protein>
    <submittedName>
        <fullName evidence="2">Uncharacterized protein</fullName>
    </submittedName>
</protein>
<name>A0A3F2RNX5_9STRA</name>
<reference evidence="3 4" key="1">
    <citation type="submission" date="2018-07" db="EMBL/GenBank/DDBJ databases">
        <title>Genome sequencing of oomycete isolates from Chile give support for New Zealand origin for Phytophthora kernoviae and make available the first Nothophytophthora sp. genome.</title>
        <authorList>
            <person name="Studholme D.J."/>
            <person name="Sanfuentes E."/>
            <person name="Panda P."/>
            <person name="Hill R."/>
            <person name="Sambles C."/>
            <person name="Grant M."/>
            <person name="Williams N.M."/>
            <person name="Mcdougal R.L."/>
        </authorList>
    </citation>
    <scope>NUCLEOTIDE SEQUENCE [LARGE SCALE GENOMIC DNA]</scope>
    <source>
        <strain evidence="2">Chile6</strain>
        <strain evidence="1">Chile7</strain>
    </source>
</reference>
<comment type="caution">
    <text evidence="2">The sequence shown here is derived from an EMBL/GenBank/DDBJ whole genome shotgun (WGS) entry which is preliminary data.</text>
</comment>
<evidence type="ECO:0000313" key="2">
    <source>
        <dbReference type="EMBL" id="RLN61388.1"/>
    </source>
</evidence>
<gene>
    <name evidence="1" type="ORF">BBJ29_002634</name>
    <name evidence="2" type="ORF">BBP00_00005417</name>
</gene>